<dbReference type="SUPFAM" id="SSF56219">
    <property type="entry name" value="DNase I-like"/>
    <property type="match status" value="1"/>
</dbReference>
<sequence>MRDFNARHPDWGNLQANKRGKKQWQLSQDLCLTLLNHLQQSSTRIGKSVLKDTPLDLAYYKNSAQARWENTCQLAGSDHYIISIQLCNGINGQLGNKKTWHLLLHLLDPDDSKTAARHILKRLVDQHPGSDEDLLTDLADIYINQADQPATPLPPYEGKRNPTLDADITEAEVDTVILKLRATSAPSLDGISN</sequence>
<proteinExistence type="predicted"/>
<keyword evidence="3" id="KW-1185">Reference proteome</keyword>
<protein>
    <recommendedName>
        <fullName evidence="1">Endonuclease/exonuclease/phosphatase domain-containing protein</fullName>
    </recommendedName>
</protein>
<feature type="domain" description="Endonuclease/exonuclease/phosphatase" evidence="1">
    <location>
        <begin position="3"/>
        <end position="82"/>
    </location>
</feature>
<organism evidence="2 3">
    <name type="scientific">Rhipicephalus microplus</name>
    <name type="common">Cattle tick</name>
    <name type="synonym">Boophilus microplus</name>
    <dbReference type="NCBI Taxonomy" id="6941"/>
    <lineage>
        <taxon>Eukaryota</taxon>
        <taxon>Metazoa</taxon>
        <taxon>Ecdysozoa</taxon>
        <taxon>Arthropoda</taxon>
        <taxon>Chelicerata</taxon>
        <taxon>Arachnida</taxon>
        <taxon>Acari</taxon>
        <taxon>Parasitiformes</taxon>
        <taxon>Ixodida</taxon>
        <taxon>Ixodoidea</taxon>
        <taxon>Ixodidae</taxon>
        <taxon>Rhipicephalinae</taxon>
        <taxon>Rhipicephalus</taxon>
        <taxon>Boophilus</taxon>
    </lineage>
</organism>
<comment type="caution">
    <text evidence="2">The sequence shown here is derived from an EMBL/GenBank/DDBJ whole genome shotgun (WGS) entry which is preliminary data.</text>
</comment>
<accession>A0A9J6D3S0</accession>
<evidence type="ECO:0000313" key="2">
    <source>
        <dbReference type="EMBL" id="KAH8008713.1"/>
    </source>
</evidence>
<dbReference type="InterPro" id="IPR036691">
    <property type="entry name" value="Endo/exonu/phosph_ase_sf"/>
</dbReference>
<dbReference type="GO" id="GO:0003824">
    <property type="term" value="F:catalytic activity"/>
    <property type="evidence" value="ECO:0007669"/>
    <property type="project" value="InterPro"/>
</dbReference>
<reference evidence="2" key="1">
    <citation type="journal article" date="2020" name="Cell">
        <title>Large-Scale Comparative Analyses of Tick Genomes Elucidate Their Genetic Diversity and Vector Capacities.</title>
        <authorList>
            <consortium name="Tick Genome and Microbiome Consortium (TIGMIC)"/>
            <person name="Jia N."/>
            <person name="Wang J."/>
            <person name="Shi W."/>
            <person name="Du L."/>
            <person name="Sun Y."/>
            <person name="Zhan W."/>
            <person name="Jiang J.F."/>
            <person name="Wang Q."/>
            <person name="Zhang B."/>
            <person name="Ji P."/>
            <person name="Bell-Sakyi L."/>
            <person name="Cui X.M."/>
            <person name="Yuan T.T."/>
            <person name="Jiang B.G."/>
            <person name="Yang W.F."/>
            <person name="Lam T.T."/>
            <person name="Chang Q.C."/>
            <person name="Ding S.J."/>
            <person name="Wang X.J."/>
            <person name="Zhu J.G."/>
            <person name="Ruan X.D."/>
            <person name="Zhao L."/>
            <person name="Wei J.T."/>
            <person name="Ye R.Z."/>
            <person name="Que T.C."/>
            <person name="Du C.H."/>
            <person name="Zhou Y.H."/>
            <person name="Cheng J.X."/>
            <person name="Dai P.F."/>
            <person name="Guo W.B."/>
            <person name="Han X.H."/>
            <person name="Huang E.J."/>
            <person name="Li L.F."/>
            <person name="Wei W."/>
            <person name="Gao Y.C."/>
            <person name="Liu J.Z."/>
            <person name="Shao H.Z."/>
            <person name="Wang X."/>
            <person name="Wang C.C."/>
            <person name="Yang T.C."/>
            <person name="Huo Q.B."/>
            <person name="Li W."/>
            <person name="Chen H.Y."/>
            <person name="Chen S.E."/>
            <person name="Zhou L.G."/>
            <person name="Ni X.B."/>
            <person name="Tian J.H."/>
            <person name="Sheng Y."/>
            <person name="Liu T."/>
            <person name="Pan Y.S."/>
            <person name="Xia L.Y."/>
            <person name="Li J."/>
            <person name="Zhao F."/>
            <person name="Cao W.C."/>
        </authorList>
    </citation>
    <scope>NUCLEOTIDE SEQUENCE</scope>
    <source>
        <strain evidence="2">Rmic-2018</strain>
    </source>
</reference>
<dbReference type="Gene3D" id="3.60.10.10">
    <property type="entry name" value="Endonuclease/exonuclease/phosphatase"/>
    <property type="match status" value="1"/>
</dbReference>
<evidence type="ECO:0000259" key="1">
    <source>
        <dbReference type="Pfam" id="PF14529"/>
    </source>
</evidence>
<dbReference type="EMBL" id="JABSTU010000011">
    <property type="protein sequence ID" value="KAH8008713.1"/>
    <property type="molecule type" value="Genomic_DNA"/>
</dbReference>
<evidence type="ECO:0000313" key="3">
    <source>
        <dbReference type="Proteomes" id="UP000821866"/>
    </source>
</evidence>
<gene>
    <name evidence="2" type="ORF">HPB51_003360</name>
</gene>
<dbReference type="Pfam" id="PF14529">
    <property type="entry name" value="Exo_endo_phos_2"/>
    <property type="match status" value="1"/>
</dbReference>
<name>A0A9J6D3S0_RHIMP</name>
<dbReference type="InterPro" id="IPR005135">
    <property type="entry name" value="Endo/exonuclease/phosphatase"/>
</dbReference>
<dbReference type="Proteomes" id="UP000821866">
    <property type="component" value="Chromosome 9"/>
</dbReference>
<dbReference type="AlphaFoldDB" id="A0A9J6D3S0"/>
<reference evidence="2" key="2">
    <citation type="submission" date="2021-09" db="EMBL/GenBank/DDBJ databases">
        <authorList>
            <person name="Jia N."/>
            <person name="Wang J."/>
            <person name="Shi W."/>
            <person name="Du L."/>
            <person name="Sun Y."/>
            <person name="Zhan W."/>
            <person name="Jiang J."/>
            <person name="Wang Q."/>
            <person name="Zhang B."/>
            <person name="Ji P."/>
            <person name="Sakyi L.B."/>
            <person name="Cui X."/>
            <person name="Yuan T."/>
            <person name="Jiang B."/>
            <person name="Yang W."/>
            <person name="Lam T.T.-Y."/>
            <person name="Chang Q."/>
            <person name="Ding S."/>
            <person name="Wang X."/>
            <person name="Zhu J."/>
            <person name="Ruan X."/>
            <person name="Zhao L."/>
            <person name="Wei J."/>
            <person name="Que T."/>
            <person name="Du C."/>
            <person name="Cheng J."/>
            <person name="Dai P."/>
            <person name="Han X."/>
            <person name="Huang E."/>
            <person name="Gao Y."/>
            <person name="Liu J."/>
            <person name="Shao H."/>
            <person name="Ye R."/>
            <person name="Li L."/>
            <person name="Wei W."/>
            <person name="Wang X."/>
            <person name="Wang C."/>
            <person name="Huo Q."/>
            <person name="Li W."/>
            <person name="Guo W."/>
            <person name="Chen H."/>
            <person name="Chen S."/>
            <person name="Zhou L."/>
            <person name="Zhou L."/>
            <person name="Ni X."/>
            <person name="Tian J."/>
            <person name="Zhou Y."/>
            <person name="Sheng Y."/>
            <person name="Liu T."/>
            <person name="Pan Y."/>
            <person name="Xia L."/>
            <person name="Li J."/>
            <person name="Zhao F."/>
            <person name="Cao W."/>
        </authorList>
    </citation>
    <scope>NUCLEOTIDE SEQUENCE</scope>
    <source>
        <strain evidence="2">Rmic-2018</strain>
        <tissue evidence="2">Larvae</tissue>
    </source>
</reference>